<keyword evidence="4" id="KW-1185">Reference proteome</keyword>
<dbReference type="SMART" id="SM00903">
    <property type="entry name" value="Flavin_Reduct"/>
    <property type="match status" value="1"/>
</dbReference>
<gene>
    <name evidence="3" type="ORF">GCM10011354_31510</name>
</gene>
<organism evidence="3 4">
    <name type="scientific">Egicoccus halophilus</name>
    <dbReference type="NCBI Taxonomy" id="1670830"/>
    <lineage>
        <taxon>Bacteria</taxon>
        <taxon>Bacillati</taxon>
        <taxon>Actinomycetota</taxon>
        <taxon>Nitriliruptoria</taxon>
        <taxon>Egicoccales</taxon>
        <taxon>Egicoccaceae</taxon>
        <taxon>Egicoccus</taxon>
    </lineage>
</organism>
<sequence>MADPQPPLTPPRRDAVDPGNEFRTVLGRFATGVSVMTTVVDAVPHGMTANAVSSVSLEPKLVLVCVERGAVMAERVRDAAAFALTFLAADQAALSAWFADPGRPDTDQFADVGHTTAVTGAPVLDGGVGWVDCRLAAVHVAGDHDIVVGEVVDLGVGPAGDPLLYYASDYRRLQG</sequence>
<dbReference type="GO" id="GO:0010181">
    <property type="term" value="F:FMN binding"/>
    <property type="evidence" value="ECO:0007669"/>
    <property type="project" value="InterPro"/>
</dbReference>
<dbReference type="InterPro" id="IPR050268">
    <property type="entry name" value="NADH-dep_flavin_reductase"/>
</dbReference>
<evidence type="ECO:0000256" key="1">
    <source>
        <dbReference type="ARBA" id="ARBA00023002"/>
    </source>
</evidence>
<evidence type="ECO:0000313" key="4">
    <source>
        <dbReference type="Proteomes" id="UP000650511"/>
    </source>
</evidence>
<accession>A0A8J3ET72</accession>
<reference evidence="3" key="1">
    <citation type="journal article" date="2014" name="Int. J. Syst. Evol. Microbiol.">
        <title>Complete genome sequence of Corynebacterium casei LMG S-19264T (=DSM 44701T), isolated from a smear-ripened cheese.</title>
        <authorList>
            <consortium name="US DOE Joint Genome Institute (JGI-PGF)"/>
            <person name="Walter F."/>
            <person name="Albersmeier A."/>
            <person name="Kalinowski J."/>
            <person name="Ruckert C."/>
        </authorList>
    </citation>
    <scope>NUCLEOTIDE SEQUENCE</scope>
    <source>
        <strain evidence="3">CGMCC 1.14988</strain>
    </source>
</reference>
<evidence type="ECO:0000259" key="2">
    <source>
        <dbReference type="SMART" id="SM00903"/>
    </source>
</evidence>
<dbReference type="Proteomes" id="UP000650511">
    <property type="component" value="Unassembled WGS sequence"/>
</dbReference>
<dbReference type="Gene3D" id="2.30.110.10">
    <property type="entry name" value="Electron Transport, Fmn-binding Protein, Chain A"/>
    <property type="match status" value="1"/>
</dbReference>
<reference evidence="3" key="2">
    <citation type="submission" date="2020-09" db="EMBL/GenBank/DDBJ databases">
        <authorList>
            <person name="Sun Q."/>
            <person name="Zhou Y."/>
        </authorList>
    </citation>
    <scope>NUCLEOTIDE SEQUENCE</scope>
    <source>
        <strain evidence="3">CGMCC 1.14988</strain>
    </source>
</reference>
<dbReference type="AlphaFoldDB" id="A0A8J3ET72"/>
<dbReference type="InterPro" id="IPR012349">
    <property type="entry name" value="Split_barrel_FMN-bd"/>
</dbReference>
<dbReference type="OrthoDB" id="9792858at2"/>
<dbReference type="GO" id="GO:0042602">
    <property type="term" value="F:riboflavin reductase (NADPH) activity"/>
    <property type="evidence" value="ECO:0007669"/>
    <property type="project" value="TreeGrafter"/>
</dbReference>
<dbReference type="PANTHER" id="PTHR30466:SF1">
    <property type="entry name" value="FMN REDUCTASE (NADH) RUTF"/>
    <property type="match status" value="1"/>
</dbReference>
<dbReference type="SUPFAM" id="SSF50475">
    <property type="entry name" value="FMN-binding split barrel"/>
    <property type="match status" value="1"/>
</dbReference>
<dbReference type="PANTHER" id="PTHR30466">
    <property type="entry name" value="FLAVIN REDUCTASE"/>
    <property type="match status" value="1"/>
</dbReference>
<dbReference type="RefSeq" id="WP_130648742.1">
    <property type="nucleotide sequence ID" value="NZ_BMHA01000013.1"/>
</dbReference>
<dbReference type="InterPro" id="IPR002563">
    <property type="entry name" value="Flavin_Rdtase-like_dom"/>
</dbReference>
<dbReference type="Pfam" id="PF01613">
    <property type="entry name" value="Flavin_Reduct"/>
    <property type="match status" value="1"/>
</dbReference>
<name>A0A8J3ET72_9ACTN</name>
<keyword evidence="1" id="KW-0560">Oxidoreductase</keyword>
<proteinExistence type="predicted"/>
<comment type="caution">
    <text evidence="3">The sequence shown here is derived from an EMBL/GenBank/DDBJ whole genome shotgun (WGS) entry which is preliminary data.</text>
</comment>
<evidence type="ECO:0000313" key="3">
    <source>
        <dbReference type="EMBL" id="GGI08923.1"/>
    </source>
</evidence>
<dbReference type="EMBL" id="BMHA01000013">
    <property type="protein sequence ID" value="GGI08923.1"/>
    <property type="molecule type" value="Genomic_DNA"/>
</dbReference>
<feature type="domain" description="Flavin reductase like" evidence="2">
    <location>
        <begin position="26"/>
        <end position="172"/>
    </location>
</feature>
<protein>
    <submittedName>
        <fullName evidence="3">Oxidoreductase</fullName>
    </submittedName>
</protein>